<feature type="domain" description="HMA" evidence="7">
    <location>
        <begin position="1"/>
        <end position="67"/>
    </location>
</feature>
<dbReference type="PROSITE" id="PS01047">
    <property type="entry name" value="HMA_1"/>
    <property type="match status" value="1"/>
</dbReference>
<evidence type="ECO:0000256" key="2">
    <source>
        <dbReference type="ARBA" id="ARBA00015313"/>
    </source>
</evidence>
<evidence type="ECO:0000256" key="4">
    <source>
        <dbReference type="ARBA" id="ARBA00022723"/>
    </source>
</evidence>
<dbReference type="CDD" id="cd00371">
    <property type="entry name" value="HMA"/>
    <property type="match status" value="1"/>
</dbReference>
<proteinExistence type="predicted"/>
<dbReference type="InterPro" id="IPR000428">
    <property type="entry name" value="Cu-bd"/>
</dbReference>
<evidence type="ECO:0000313" key="8">
    <source>
        <dbReference type="EMBL" id="SDP51003.1"/>
    </source>
</evidence>
<dbReference type="STRING" id="240303.SAMN05421677_12078"/>
<gene>
    <name evidence="8" type="ORF">SAMN05421677_12078</name>
</gene>
<dbReference type="EMBL" id="FNIZ01000020">
    <property type="protein sequence ID" value="SDP51003.1"/>
    <property type="molecule type" value="Genomic_DNA"/>
</dbReference>
<dbReference type="Gene3D" id="3.30.70.100">
    <property type="match status" value="1"/>
</dbReference>
<dbReference type="PROSITE" id="PS50846">
    <property type="entry name" value="HMA_2"/>
    <property type="match status" value="1"/>
</dbReference>
<evidence type="ECO:0000256" key="1">
    <source>
        <dbReference type="ARBA" id="ARBA00004496"/>
    </source>
</evidence>
<dbReference type="Pfam" id="PF00403">
    <property type="entry name" value="HMA"/>
    <property type="match status" value="1"/>
</dbReference>
<dbReference type="PRINTS" id="PR00944">
    <property type="entry name" value="CUEXPORT"/>
</dbReference>
<dbReference type="InterPro" id="IPR036163">
    <property type="entry name" value="HMA_dom_sf"/>
</dbReference>
<dbReference type="GO" id="GO:0005507">
    <property type="term" value="F:copper ion binding"/>
    <property type="evidence" value="ECO:0007669"/>
    <property type="project" value="InterPro"/>
</dbReference>
<evidence type="ECO:0000313" key="9">
    <source>
        <dbReference type="Proteomes" id="UP000198860"/>
    </source>
</evidence>
<keyword evidence="4" id="KW-0479">Metal-binding</keyword>
<dbReference type="NCBIfam" id="NF033795">
    <property type="entry name" value="chaper_CopZ_Bs"/>
    <property type="match status" value="1"/>
</dbReference>
<evidence type="ECO:0000256" key="6">
    <source>
        <dbReference type="ARBA" id="ARBA00023186"/>
    </source>
</evidence>
<evidence type="ECO:0000256" key="3">
    <source>
        <dbReference type="ARBA" id="ARBA00022490"/>
    </source>
</evidence>
<dbReference type="PANTHER" id="PTHR46594">
    <property type="entry name" value="P-TYPE CATION-TRANSPORTING ATPASE"/>
    <property type="match status" value="1"/>
</dbReference>
<dbReference type="OrthoDB" id="9813965at2"/>
<dbReference type="Proteomes" id="UP000198860">
    <property type="component" value="Unassembled WGS sequence"/>
</dbReference>
<keyword evidence="3" id="KW-0963">Cytoplasm</keyword>
<dbReference type="NCBIfam" id="TIGR00003">
    <property type="entry name" value="copper ion binding protein"/>
    <property type="match status" value="1"/>
</dbReference>
<comment type="subcellular location">
    <subcellularLocation>
        <location evidence="1">Cytoplasm</location>
    </subcellularLocation>
</comment>
<organism evidence="8 9">
    <name type="scientific">Halobacillus aidingensis</name>
    <dbReference type="NCBI Taxonomy" id="240303"/>
    <lineage>
        <taxon>Bacteria</taxon>
        <taxon>Bacillati</taxon>
        <taxon>Bacillota</taxon>
        <taxon>Bacilli</taxon>
        <taxon>Bacillales</taxon>
        <taxon>Bacillaceae</taxon>
        <taxon>Halobacillus</taxon>
    </lineage>
</organism>
<dbReference type="PANTHER" id="PTHR46594:SF4">
    <property type="entry name" value="P-TYPE CATION-TRANSPORTING ATPASE"/>
    <property type="match status" value="1"/>
</dbReference>
<keyword evidence="9" id="KW-1185">Reference proteome</keyword>
<protein>
    <recommendedName>
        <fullName evidence="2">Copper chaperone CopZ</fullName>
    </recommendedName>
</protein>
<dbReference type="FunFam" id="3.30.70.100:FF:000001">
    <property type="entry name" value="ATPase copper transporting beta"/>
    <property type="match status" value="1"/>
</dbReference>
<dbReference type="InterPro" id="IPR006122">
    <property type="entry name" value="HMA_Cu_ion-bd"/>
</dbReference>
<sequence length="68" mass="7421">MEMTLEVNGMTCNHCEQSVKGALQELEGVHGVEVDLDSGKVNIAYDEAYVSKKMMKEAVEAQGYEPVG</sequence>
<evidence type="ECO:0000259" key="7">
    <source>
        <dbReference type="PROSITE" id="PS50846"/>
    </source>
</evidence>
<dbReference type="InterPro" id="IPR017969">
    <property type="entry name" value="Heavy-metal-associated_CS"/>
</dbReference>
<dbReference type="RefSeq" id="WP_089654180.1">
    <property type="nucleotide sequence ID" value="NZ_FNIZ01000020.1"/>
</dbReference>
<dbReference type="GO" id="GO:0006825">
    <property type="term" value="P:copper ion transport"/>
    <property type="evidence" value="ECO:0007669"/>
    <property type="project" value="InterPro"/>
</dbReference>
<dbReference type="AlphaFoldDB" id="A0A1H0TAC2"/>
<name>A0A1H0TAC2_HALAD</name>
<dbReference type="SUPFAM" id="SSF55008">
    <property type="entry name" value="HMA, heavy metal-associated domain"/>
    <property type="match status" value="1"/>
</dbReference>
<dbReference type="InterPro" id="IPR006121">
    <property type="entry name" value="HMA_dom"/>
</dbReference>
<evidence type="ECO:0000256" key="5">
    <source>
        <dbReference type="ARBA" id="ARBA00023008"/>
    </source>
</evidence>
<keyword evidence="6" id="KW-0143">Chaperone</keyword>
<dbReference type="InterPro" id="IPR049740">
    <property type="entry name" value="CopZ"/>
</dbReference>
<reference evidence="9" key="1">
    <citation type="submission" date="2016-10" db="EMBL/GenBank/DDBJ databases">
        <authorList>
            <person name="Varghese N."/>
            <person name="Submissions S."/>
        </authorList>
    </citation>
    <scope>NUCLEOTIDE SEQUENCE [LARGE SCALE GENOMIC DNA]</scope>
    <source>
        <strain evidence="9">CGMCC 1.3703</strain>
    </source>
</reference>
<keyword evidence="5" id="KW-0186">Copper</keyword>
<dbReference type="GO" id="GO:0005737">
    <property type="term" value="C:cytoplasm"/>
    <property type="evidence" value="ECO:0007669"/>
    <property type="project" value="UniProtKB-SubCell"/>
</dbReference>
<accession>A0A1H0TAC2</accession>